<keyword evidence="2" id="KW-0288">FMN</keyword>
<accession>A0ABP7E3U8</accession>
<feature type="domain" description="Luciferase-like" evidence="7">
    <location>
        <begin position="31"/>
        <end position="379"/>
    </location>
</feature>
<dbReference type="InterPro" id="IPR036661">
    <property type="entry name" value="Luciferase-like_sf"/>
</dbReference>
<evidence type="ECO:0000256" key="5">
    <source>
        <dbReference type="ARBA" id="ARBA00033748"/>
    </source>
</evidence>
<feature type="compositionally biased region" description="Low complexity" evidence="6">
    <location>
        <begin position="428"/>
        <end position="443"/>
    </location>
</feature>
<dbReference type="SUPFAM" id="SSF51679">
    <property type="entry name" value="Bacterial luciferase-like"/>
    <property type="match status" value="1"/>
</dbReference>
<comment type="caution">
    <text evidence="8">The sequence shown here is derived from an EMBL/GenBank/DDBJ whole genome shotgun (WGS) entry which is preliminary data.</text>
</comment>
<dbReference type="Proteomes" id="UP001499884">
    <property type="component" value="Unassembled WGS sequence"/>
</dbReference>
<keyword evidence="9" id="KW-1185">Reference proteome</keyword>
<dbReference type="InterPro" id="IPR051260">
    <property type="entry name" value="Diverse_substr_monoxygenases"/>
</dbReference>
<name>A0ABP7E3U8_9ACTN</name>
<dbReference type="InterPro" id="IPR011251">
    <property type="entry name" value="Luciferase-like_dom"/>
</dbReference>
<evidence type="ECO:0000259" key="7">
    <source>
        <dbReference type="Pfam" id="PF00296"/>
    </source>
</evidence>
<sequence length="443" mass="48078">MILTAALMHGLGMHTGAWLARDGAASDYLSAAMYKEIARTAESGGLHALFLAEQMTNQEVGTERPCGALDTATVLALMAGVTERIGLVGTASTTYNQPYDLARRFATLDHLTGGRVGWNSIATQNPTVVEQFGGGESLDHEQRYARADEFIDVVLRLWDSWEEGALVGDKESGVFAREDLVHEIDHVGPYFSVRGPLPFPRTPQGRPVIFQAGSSPRGRDQAAKYADVVFTAQHVLQDAVDFRTDMRERAAAYGRDPDSLKILPGISLVLGRTRDEAQRRKDRLDEVFGTGPNLRKLAKRVGLPVEALVLDEKFPAHLLGPDEEFKGSIGFRRSIVNLAVTEDLTVRELIAQYGGGHHQVVGTAEEVADDMQERLAAGAADGFTLMIDMLPSGLHDVVDLLVPELRRRGLFHQEYEHTTLRDTLGLGPAAPAPKAAAPATAAA</sequence>
<keyword evidence="1" id="KW-0285">Flavoprotein</keyword>
<evidence type="ECO:0000313" key="9">
    <source>
        <dbReference type="Proteomes" id="UP001499884"/>
    </source>
</evidence>
<comment type="similarity">
    <text evidence="5">Belongs to the NtaA/SnaA/DszA monooxygenase family.</text>
</comment>
<reference evidence="9" key="1">
    <citation type="journal article" date="2019" name="Int. J. Syst. Evol. Microbiol.">
        <title>The Global Catalogue of Microorganisms (GCM) 10K type strain sequencing project: providing services to taxonomists for standard genome sequencing and annotation.</title>
        <authorList>
            <consortium name="The Broad Institute Genomics Platform"/>
            <consortium name="The Broad Institute Genome Sequencing Center for Infectious Disease"/>
            <person name="Wu L."/>
            <person name="Ma J."/>
        </authorList>
    </citation>
    <scope>NUCLEOTIDE SEQUENCE [LARGE SCALE GENOMIC DNA]</scope>
    <source>
        <strain evidence="9">JCM 30846</strain>
    </source>
</reference>
<organism evidence="8 9">
    <name type="scientific">Streptomyces tremellae</name>
    <dbReference type="NCBI Taxonomy" id="1124239"/>
    <lineage>
        <taxon>Bacteria</taxon>
        <taxon>Bacillati</taxon>
        <taxon>Actinomycetota</taxon>
        <taxon>Actinomycetes</taxon>
        <taxon>Kitasatosporales</taxon>
        <taxon>Streptomycetaceae</taxon>
        <taxon>Streptomyces</taxon>
    </lineage>
</organism>
<dbReference type="EMBL" id="BAABEP010000003">
    <property type="protein sequence ID" value="GAA3713900.1"/>
    <property type="molecule type" value="Genomic_DNA"/>
</dbReference>
<evidence type="ECO:0000256" key="3">
    <source>
        <dbReference type="ARBA" id="ARBA00023002"/>
    </source>
</evidence>
<evidence type="ECO:0000256" key="4">
    <source>
        <dbReference type="ARBA" id="ARBA00023033"/>
    </source>
</evidence>
<feature type="region of interest" description="Disordered" evidence="6">
    <location>
        <begin position="423"/>
        <end position="443"/>
    </location>
</feature>
<evidence type="ECO:0000256" key="1">
    <source>
        <dbReference type="ARBA" id="ARBA00022630"/>
    </source>
</evidence>
<keyword evidence="3" id="KW-0560">Oxidoreductase</keyword>
<dbReference type="Gene3D" id="3.20.20.30">
    <property type="entry name" value="Luciferase-like domain"/>
    <property type="match status" value="1"/>
</dbReference>
<keyword evidence="4" id="KW-0503">Monooxygenase</keyword>
<proteinExistence type="inferred from homology"/>
<evidence type="ECO:0000313" key="8">
    <source>
        <dbReference type="EMBL" id="GAA3713900.1"/>
    </source>
</evidence>
<evidence type="ECO:0000256" key="6">
    <source>
        <dbReference type="SAM" id="MobiDB-lite"/>
    </source>
</evidence>
<dbReference type="RefSeq" id="WP_345641539.1">
    <property type="nucleotide sequence ID" value="NZ_BAABEP010000003.1"/>
</dbReference>
<dbReference type="InterPro" id="IPR016215">
    <property type="entry name" value="NTA_MOA"/>
</dbReference>
<dbReference type="Pfam" id="PF00296">
    <property type="entry name" value="Bac_luciferase"/>
    <property type="match status" value="1"/>
</dbReference>
<evidence type="ECO:0000256" key="2">
    <source>
        <dbReference type="ARBA" id="ARBA00022643"/>
    </source>
</evidence>
<dbReference type="NCBIfam" id="TIGR03860">
    <property type="entry name" value="FMN_nitrolo"/>
    <property type="match status" value="1"/>
</dbReference>
<dbReference type="PANTHER" id="PTHR30011">
    <property type="entry name" value="ALKANESULFONATE MONOOXYGENASE-RELATED"/>
    <property type="match status" value="1"/>
</dbReference>
<gene>
    <name evidence="8" type="ORF">GCM10023082_09580</name>
</gene>
<dbReference type="PIRSF" id="PIRSF000337">
    <property type="entry name" value="NTA_MOA"/>
    <property type="match status" value="1"/>
</dbReference>
<dbReference type="PANTHER" id="PTHR30011:SF16">
    <property type="entry name" value="C2H2 FINGER DOMAIN TRANSCRIPTION FACTOR (EUROFUNG)-RELATED"/>
    <property type="match status" value="1"/>
</dbReference>
<protein>
    <submittedName>
        <fullName evidence="8">LLM class flavin-dependent oxidoreductase</fullName>
    </submittedName>
</protein>
<dbReference type="CDD" id="cd01095">
    <property type="entry name" value="Nitrilotriacetate_monoxgenase"/>
    <property type="match status" value="1"/>
</dbReference>